<dbReference type="PANTHER" id="PTHR45786">
    <property type="entry name" value="DNA BINDING PROTEIN-LIKE"/>
    <property type="match status" value="1"/>
</dbReference>
<evidence type="ECO:0000313" key="2">
    <source>
        <dbReference type="Proteomes" id="UP000001072"/>
    </source>
</evidence>
<dbReference type="AlphaFoldDB" id="F4RF94"/>
<protein>
    <recommendedName>
        <fullName evidence="3">Helitron helicase-like domain-containing protein</fullName>
    </recommendedName>
</protein>
<gene>
    <name evidence="1" type="ORF">MELLADRAFT_104602</name>
</gene>
<dbReference type="GeneID" id="18922337"/>
<dbReference type="KEGG" id="mlr:MELLADRAFT_104602"/>
<evidence type="ECO:0000313" key="1">
    <source>
        <dbReference type="EMBL" id="EGG08773.1"/>
    </source>
</evidence>
<dbReference type="RefSeq" id="XP_007407747.1">
    <property type="nucleotide sequence ID" value="XM_007407685.1"/>
</dbReference>
<organism evidence="2">
    <name type="scientific">Melampsora larici-populina (strain 98AG31 / pathotype 3-4-7)</name>
    <name type="common">Poplar leaf rust fungus</name>
    <dbReference type="NCBI Taxonomy" id="747676"/>
    <lineage>
        <taxon>Eukaryota</taxon>
        <taxon>Fungi</taxon>
        <taxon>Dikarya</taxon>
        <taxon>Basidiomycota</taxon>
        <taxon>Pucciniomycotina</taxon>
        <taxon>Pucciniomycetes</taxon>
        <taxon>Pucciniales</taxon>
        <taxon>Melampsoraceae</taxon>
        <taxon>Melampsora</taxon>
    </lineage>
</organism>
<reference evidence="2" key="1">
    <citation type="journal article" date="2011" name="Proc. Natl. Acad. Sci. U.S.A.">
        <title>Obligate biotrophy features unraveled by the genomic analysis of rust fungi.</title>
        <authorList>
            <person name="Duplessis S."/>
            <person name="Cuomo C.A."/>
            <person name="Lin Y.-C."/>
            <person name="Aerts A."/>
            <person name="Tisserant E."/>
            <person name="Veneault-Fourrey C."/>
            <person name="Joly D.L."/>
            <person name="Hacquard S."/>
            <person name="Amselem J."/>
            <person name="Cantarel B.L."/>
            <person name="Chiu R."/>
            <person name="Coutinho P.M."/>
            <person name="Feau N."/>
            <person name="Field M."/>
            <person name="Frey P."/>
            <person name="Gelhaye E."/>
            <person name="Goldberg J."/>
            <person name="Grabherr M.G."/>
            <person name="Kodira C.D."/>
            <person name="Kohler A."/>
            <person name="Kuees U."/>
            <person name="Lindquist E.A."/>
            <person name="Lucas S.M."/>
            <person name="Mago R."/>
            <person name="Mauceli E."/>
            <person name="Morin E."/>
            <person name="Murat C."/>
            <person name="Pangilinan J.L."/>
            <person name="Park R."/>
            <person name="Pearson M."/>
            <person name="Quesneville H."/>
            <person name="Rouhier N."/>
            <person name="Sakthikumar S."/>
            <person name="Salamov A.A."/>
            <person name="Schmutz J."/>
            <person name="Selles B."/>
            <person name="Shapiro H."/>
            <person name="Tanguay P."/>
            <person name="Tuskan G.A."/>
            <person name="Henrissat B."/>
            <person name="Van de Peer Y."/>
            <person name="Rouze P."/>
            <person name="Ellis J.G."/>
            <person name="Dodds P.N."/>
            <person name="Schein J.E."/>
            <person name="Zhong S."/>
            <person name="Hamelin R.C."/>
            <person name="Grigoriev I.V."/>
            <person name="Szabo L.J."/>
            <person name="Martin F."/>
        </authorList>
    </citation>
    <scope>NUCLEOTIDE SEQUENCE [LARGE SCALE GENOMIC DNA]</scope>
    <source>
        <strain evidence="2">98AG31 / pathotype 3-4-7</strain>
    </source>
</reference>
<accession>F4RF94</accession>
<keyword evidence="2" id="KW-1185">Reference proteome</keyword>
<dbReference type="Proteomes" id="UP000001072">
    <property type="component" value="Unassembled WGS sequence"/>
</dbReference>
<dbReference type="PANTHER" id="PTHR45786:SF74">
    <property type="entry name" value="ATP-DEPENDENT DNA HELICASE"/>
    <property type="match status" value="1"/>
</dbReference>
<dbReference type="HOGENOM" id="CLU_001324_5_1_1"/>
<dbReference type="OrthoDB" id="2272314at2759"/>
<proteinExistence type="predicted"/>
<dbReference type="InParanoid" id="F4RF94"/>
<dbReference type="EMBL" id="GL883099">
    <property type="protein sequence ID" value="EGG08773.1"/>
    <property type="molecule type" value="Genomic_DNA"/>
</dbReference>
<dbReference type="eggNOG" id="KOG0987">
    <property type="taxonomic scope" value="Eukaryota"/>
</dbReference>
<dbReference type="VEuPathDB" id="FungiDB:MELLADRAFT_104602"/>
<sequence>MPCIAVRRTKENHETILLKKFKNEIPYNIGECNNICEHCGAAHWLKEKVAAKGITSPAHYSMCCRGGQVELPQHYFNFPPVPEFLQDLLTEDDAVSRRFRDNIRAYNNGLSFTSLGTEIDHSVNGPYGVRCFKMKGQLVHKMGTILPADGKEAAFAQIYVMGPELEDEAGHRVNMTGVEGLDVNIMKALQDFMDEYNPYAKQFRSAYKIWKRDDTVTIRLKTIPPTAHMTANHDIQTYARPLTSEVAMVVGNDSDIGGGERDIILTSNERGWERISDLHTGYLPLRYPVLFPYGQAGYDSYYWVPSENSEFC</sequence>
<name>F4RF94_MELLP</name>
<evidence type="ECO:0008006" key="3">
    <source>
        <dbReference type="Google" id="ProtNLM"/>
    </source>
</evidence>